<dbReference type="VEuPathDB" id="FungiDB:B9J08_000642"/>
<gene>
    <name evidence="2" type="ORF">B9J08_000642</name>
    <name evidence="3" type="ORF">CA7LBN_002228</name>
</gene>
<dbReference type="Proteomes" id="UP000825438">
    <property type="component" value="Chromosome II"/>
</dbReference>
<dbReference type="EMBL" id="PEKT02000002">
    <property type="protein sequence ID" value="PIS58153.1"/>
    <property type="molecule type" value="Genomic_DNA"/>
</dbReference>
<accession>A0A2H1A6H0</accession>
<feature type="compositionally biased region" description="Low complexity" evidence="1">
    <location>
        <begin position="163"/>
        <end position="182"/>
    </location>
</feature>
<sequence>MSMLSGHSIFDSSAGPGTGFGVYSDTDRDSLSIPSSQTLLTYPMALGSIPWYSGSSSSPHQVFNATLLQPPTEPFRHDYGDSSFDSSITGHFLSECTCQVSLSTAAYQKKASQARIDDEAPPAENRGLKKRCMRPVAALDKSDERLIRRKKPSKNASFHDETVSSTSPSTTLKTTTTTASTEAKTDKKASHQVLSPQRQTLPMAARQSPPKKRLSSSSSNPSDVECQQHSKNNPPLELLARISDIANEKKNAKKTRILRNLRYPRVGEKKNCIAKVIGSVREGNTYKFQVRFAKCRAFYQIYCISEEAREYRLPIFRNLRTMSQMMKCKEYRAENPIEDDSEVTVIEEKDYYSVLLQRFESRLTLQQLAILLGLQCYSVHLTRHIEEVVVQMFHQLHELEITSEARWCKLDRALRQQMISRVHKFSQYYFPTISKDMLEIIMRRASYAKAQLKLKTDRLRRKSRYKVVETSNGDI</sequence>
<reference evidence="3" key="3">
    <citation type="submission" date="2021-06" db="EMBL/GenBank/DDBJ databases">
        <title>Candida auris outbreak in lebanese hospital.</title>
        <authorList>
            <person name="Finianos M."/>
        </authorList>
    </citation>
    <scope>NUCLEOTIDE SEQUENCE</scope>
    <source>
        <strain evidence="3">CA7LBN</strain>
    </source>
</reference>
<dbReference type="VEuPathDB" id="FungiDB:CJJ09_002603"/>
<proteinExistence type="predicted"/>
<evidence type="ECO:0000313" key="3">
    <source>
        <dbReference type="EMBL" id="QWW23427.1"/>
    </source>
</evidence>
<dbReference type="VEuPathDB" id="FungiDB:QG37_03140"/>
<evidence type="ECO:0000256" key="1">
    <source>
        <dbReference type="SAM" id="MobiDB-lite"/>
    </source>
</evidence>
<dbReference type="EMBL" id="CP076750">
    <property type="protein sequence ID" value="QWW23427.1"/>
    <property type="molecule type" value="Genomic_DNA"/>
</dbReference>
<reference evidence="2" key="1">
    <citation type="journal article" date="2017" name="Clin. Infect. Dis.">
        <title>Simultaneous emergence of multidrug-resistant Candida auris on 3 continents confirmed by whole-genome sequencing and epidemiological analyses.</title>
        <authorList>
            <person name="Lockhart S.R."/>
            <person name="Etienne K.A."/>
            <person name="Vallabhaneni S."/>
            <person name="Farooqi J."/>
            <person name="Chowdhary A."/>
            <person name="Govender N.P."/>
            <person name="Colombo A.L."/>
            <person name="Calvo B."/>
            <person name="Cuomo C.A."/>
            <person name="Desjardins C.A."/>
            <person name="Berkow E.L."/>
            <person name="Castanheira M."/>
            <person name="Magobo R.E."/>
            <person name="Jabeen K."/>
            <person name="Asghar R.J."/>
            <person name="Meis J.F."/>
            <person name="Jackson B."/>
            <person name="Chiller T."/>
            <person name="Litvintseva A.P."/>
        </authorList>
    </citation>
    <scope>NUCLEOTIDE SEQUENCE [LARGE SCALE GENOMIC DNA]</scope>
    <source>
        <strain evidence="2">B8441</strain>
    </source>
</reference>
<organism evidence="2">
    <name type="scientific">Candidozyma auris</name>
    <name type="common">Yeast</name>
    <name type="synonym">Candida auris</name>
    <dbReference type="NCBI Taxonomy" id="498019"/>
    <lineage>
        <taxon>Eukaryota</taxon>
        <taxon>Fungi</taxon>
        <taxon>Dikarya</taxon>
        <taxon>Ascomycota</taxon>
        <taxon>Saccharomycotina</taxon>
        <taxon>Pichiomycetes</taxon>
        <taxon>Metschnikowiaceae</taxon>
        <taxon>Candidozyma</taxon>
    </lineage>
</organism>
<dbReference type="VEuPathDB" id="FungiDB:CJI96_0003454"/>
<name>A0A2H1A6H0_CANAR</name>
<protein>
    <submittedName>
        <fullName evidence="2">Uncharacterized protein</fullName>
    </submittedName>
</protein>
<dbReference type="VEuPathDB" id="FungiDB:CJJ07_003013"/>
<reference evidence="2" key="2">
    <citation type="submission" date="2017-11" db="EMBL/GenBank/DDBJ databases">
        <title>Candida auris genome assembly and annotation.</title>
        <authorList>
            <person name="Munoz J.F."/>
            <person name="Gade L.G."/>
            <person name="Chow N.A."/>
            <person name="Litvintseva A.P."/>
            <person name="Loparev V.N."/>
            <person name="Cuomo C.A."/>
        </authorList>
    </citation>
    <scope>NUCLEOTIDE SEQUENCE</scope>
    <source>
        <strain evidence="2">B8441</strain>
    </source>
</reference>
<evidence type="ECO:0000313" key="2">
    <source>
        <dbReference type="EMBL" id="PIS58153.1"/>
    </source>
</evidence>
<dbReference type="VEuPathDB" id="FungiDB:CJI97_000644"/>
<dbReference type="AlphaFoldDB" id="A0A2H1A6H0"/>
<feature type="region of interest" description="Disordered" evidence="1">
    <location>
        <begin position="111"/>
        <end position="235"/>
    </location>
</feature>